<evidence type="ECO:0000313" key="5">
    <source>
        <dbReference type="Proteomes" id="UP000254575"/>
    </source>
</evidence>
<name>A0A380N0U4_9GAMM</name>
<accession>A0A380N0U4</accession>
<dbReference type="InterPro" id="IPR050565">
    <property type="entry name" value="LYPA1-2/EST-like"/>
</dbReference>
<dbReference type="PANTHER" id="PTHR10655:SF17">
    <property type="entry name" value="LYSOPHOSPHOLIPASE-LIKE PROTEIN 1"/>
    <property type="match status" value="1"/>
</dbReference>
<keyword evidence="2 4" id="KW-0378">Hydrolase</keyword>
<dbReference type="OrthoDB" id="9801763at2"/>
<evidence type="ECO:0000256" key="1">
    <source>
        <dbReference type="ARBA" id="ARBA00006499"/>
    </source>
</evidence>
<dbReference type="SUPFAM" id="SSF53474">
    <property type="entry name" value="alpha/beta-Hydrolases"/>
    <property type="match status" value="1"/>
</dbReference>
<evidence type="ECO:0000313" key="4">
    <source>
        <dbReference type="EMBL" id="SUO97377.1"/>
    </source>
</evidence>
<dbReference type="Gene3D" id="3.40.50.1820">
    <property type="entry name" value="alpha/beta hydrolase"/>
    <property type="match status" value="1"/>
</dbReference>
<dbReference type="EMBL" id="UHIA01000004">
    <property type="protein sequence ID" value="SUO97377.1"/>
    <property type="molecule type" value="Genomic_DNA"/>
</dbReference>
<evidence type="ECO:0000259" key="3">
    <source>
        <dbReference type="Pfam" id="PF02230"/>
    </source>
</evidence>
<evidence type="ECO:0000256" key="2">
    <source>
        <dbReference type="ARBA" id="ARBA00022801"/>
    </source>
</evidence>
<organism evidence="4 5">
    <name type="scientific">Suttonella indologenes</name>
    <dbReference type="NCBI Taxonomy" id="13276"/>
    <lineage>
        <taxon>Bacteria</taxon>
        <taxon>Pseudomonadati</taxon>
        <taxon>Pseudomonadota</taxon>
        <taxon>Gammaproteobacteria</taxon>
        <taxon>Cardiobacteriales</taxon>
        <taxon>Cardiobacteriaceae</taxon>
        <taxon>Suttonella</taxon>
    </lineage>
</organism>
<dbReference type="InterPro" id="IPR003140">
    <property type="entry name" value="PLipase/COase/thioEstase"/>
</dbReference>
<dbReference type="Proteomes" id="UP000254575">
    <property type="component" value="Unassembled WGS sequence"/>
</dbReference>
<comment type="similarity">
    <text evidence="1">Belongs to the AB hydrolase superfamily. AB hydrolase 2 family.</text>
</comment>
<keyword evidence="5" id="KW-1185">Reference proteome</keyword>
<sequence length="214" mass="23282">MTQALTQIIRGADKNATHCIIWLHGLGATADDFLPILPYLSLQNSTKIIFPQAPSRAITVNNGMYMPGWYDIVDFTLRDADTAGIEQSAAQIRAIYQSQIDAGIPARQIYFAGFSQGGVIALHLGTRVLCGGILALSTYLVQAQELPVAGDAAPAILQMHGHHDPIVNYQLGEKAHETLKSKAYAPVWKSYDMGHEIIAPQISDMAQWLKAQGL</sequence>
<dbReference type="InterPro" id="IPR029058">
    <property type="entry name" value="AB_hydrolase_fold"/>
</dbReference>
<proteinExistence type="inferred from homology"/>
<dbReference type="EC" id="3.1.1.1" evidence="4"/>
<gene>
    <name evidence="4" type="primary">estB</name>
    <name evidence="4" type="ORF">NCTC10717_01417</name>
</gene>
<dbReference type="AlphaFoldDB" id="A0A380N0U4"/>
<dbReference type="GO" id="GO:0106435">
    <property type="term" value="F:carboxylesterase activity"/>
    <property type="evidence" value="ECO:0007669"/>
    <property type="project" value="UniProtKB-EC"/>
</dbReference>
<protein>
    <submittedName>
        <fullName evidence="4">Carboxylesterase 2</fullName>
        <ecNumber evidence="4">3.1.1.1</ecNumber>
    </submittedName>
</protein>
<reference evidence="4 5" key="1">
    <citation type="submission" date="2018-06" db="EMBL/GenBank/DDBJ databases">
        <authorList>
            <consortium name="Pathogen Informatics"/>
            <person name="Doyle S."/>
        </authorList>
    </citation>
    <scope>NUCLEOTIDE SEQUENCE [LARGE SCALE GENOMIC DNA]</scope>
    <source>
        <strain evidence="4 5">NCTC10717</strain>
    </source>
</reference>
<dbReference type="Pfam" id="PF02230">
    <property type="entry name" value="Abhydrolase_2"/>
    <property type="match status" value="1"/>
</dbReference>
<dbReference type="PANTHER" id="PTHR10655">
    <property type="entry name" value="LYSOPHOSPHOLIPASE-RELATED"/>
    <property type="match status" value="1"/>
</dbReference>
<feature type="domain" description="Phospholipase/carboxylesterase/thioesterase" evidence="3">
    <location>
        <begin position="9"/>
        <end position="210"/>
    </location>
</feature>
<dbReference type="RefSeq" id="WP_115218602.1">
    <property type="nucleotide sequence ID" value="NZ_UHIA01000004.1"/>
</dbReference>